<evidence type="ECO:0000256" key="4">
    <source>
        <dbReference type="ARBA" id="ARBA00023069"/>
    </source>
</evidence>
<dbReference type="InterPro" id="IPR043597">
    <property type="entry name" value="TPH_dom"/>
</dbReference>
<dbReference type="Pfam" id="PF13868">
    <property type="entry name" value="TPH"/>
    <property type="match status" value="1"/>
</dbReference>
<keyword evidence="11" id="KW-0282">Flagellum</keyword>
<organism evidence="10 11">
    <name type="scientific">Erinaceus europaeus</name>
    <name type="common">Western European hedgehog</name>
    <dbReference type="NCBI Taxonomy" id="9365"/>
    <lineage>
        <taxon>Eukaryota</taxon>
        <taxon>Metazoa</taxon>
        <taxon>Chordata</taxon>
        <taxon>Craniata</taxon>
        <taxon>Vertebrata</taxon>
        <taxon>Euteleostomi</taxon>
        <taxon>Mammalia</taxon>
        <taxon>Eutheria</taxon>
        <taxon>Laurasiatheria</taxon>
        <taxon>Eulipotyphla</taxon>
        <taxon>Erinaceidae</taxon>
        <taxon>Erinaceinae</taxon>
        <taxon>Erinaceus</taxon>
    </lineage>
</organism>
<gene>
    <name evidence="11" type="primary">CFAP53</name>
</gene>
<evidence type="ECO:0000256" key="2">
    <source>
        <dbReference type="ARBA" id="ARBA00022794"/>
    </source>
</evidence>
<keyword evidence="2" id="KW-0970">Cilium biogenesis/degradation</keyword>
<evidence type="ECO:0000256" key="3">
    <source>
        <dbReference type="ARBA" id="ARBA00023054"/>
    </source>
</evidence>
<evidence type="ECO:0000313" key="10">
    <source>
        <dbReference type="Proteomes" id="UP001652624"/>
    </source>
</evidence>
<accession>A0A1S2Z9N0</accession>
<name>A0A1S2Z9N0_ERIEU</name>
<keyword evidence="5" id="KW-0966">Cell projection</keyword>
<dbReference type="STRING" id="9365.ENSEEUP00000006815"/>
<evidence type="ECO:0000259" key="9">
    <source>
        <dbReference type="Pfam" id="PF13868"/>
    </source>
</evidence>
<keyword evidence="10" id="KW-1185">Reference proteome</keyword>
<dbReference type="Proteomes" id="UP001652624">
    <property type="component" value="Chromosome 15"/>
</dbReference>
<dbReference type="PANTHER" id="PTHR31183:SF1">
    <property type="entry name" value="CILIA- AND FLAGELLA-ASSOCIATED PROTEIN 53"/>
    <property type="match status" value="1"/>
</dbReference>
<comment type="subcellular location">
    <subcellularLocation>
        <location evidence="1">Cell projection</location>
        <location evidence="1">Cilium</location>
    </subcellularLocation>
</comment>
<evidence type="ECO:0000256" key="5">
    <source>
        <dbReference type="ARBA" id="ARBA00023273"/>
    </source>
</evidence>
<dbReference type="GO" id="GO:0030030">
    <property type="term" value="P:cell projection organization"/>
    <property type="evidence" value="ECO:0007669"/>
    <property type="project" value="UniProtKB-KW"/>
</dbReference>
<dbReference type="eggNOG" id="ENOG502QRDR">
    <property type="taxonomic scope" value="Eukaryota"/>
</dbReference>
<evidence type="ECO:0000256" key="1">
    <source>
        <dbReference type="ARBA" id="ARBA00004138"/>
    </source>
</evidence>
<keyword evidence="4" id="KW-0969">Cilium</keyword>
<protein>
    <recommendedName>
        <fullName evidence="7">Cilia- and flagella-associated protein 53</fullName>
    </recommendedName>
</protein>
<dbReference type="AlphaFoldDB" id="A0A1S2Z9N0"/>
<evidence type="ECO:0000313" key="11">
    <source>
        <dbReference type="RefSeq" id="XP_007516018.1"/>
    </source>
</evidence>
<feature type="coiled-coil region" evidence="8">
    <location>
        <begin position="261"/>
        <end position="392"/>
    </location>
</feature>
<evidence type="ECO:0000256" key="8">
    <source>
        <dbReference type="SAM" id="Coils"/>
    </source>
</evidence>
<dbReference type="InParanoid" id="A0A1S2Z9N0"/>
<sequence length="514" mass="62556">MYSQRFGVLQREVKGPTPKVVMVRAKLPKSQDTEKNLERIQRNRKKNNALLTSVKSKEWDRLKAEWDHHVDHKFVNNLVKARVKDAMQGYIINTEERRNKLRELLASEESEYFTEMQLKEETVEEKKDRMRQKIRLLKEKKEKERQDFVAEKLDQQFRECCEEFRVELSCIHQKNVCEDRKAQIAFNEELKRQKLVEEQMFSKLWEEDRLAKEKREAEETRRQKELVENTRLGLNAQITSIIAQRKAAQRLKEEEARLVENDTARIKFENEQERLKKLRSKQETRATLEKAFQEKMEHIQQEHREEQDLNMKLIQRALQDLGEEADKKKHKREEMMREQKIYNQYIARQREEEKCQEKELDRMLEKEKEKKLAEKDKQLKLEKEARKQLLNEVMCTRKLQVQEKLQRREKEQEERTIEWERINEGLKELEREEQENFARRSGLTQEYKKQLEMQICYQQQAQEAKKEEERREFEAGLAAHKLFEEKMQKVLSFHQVLPRNIHPMRRTCHSNVQP</sequence>
<comment type="similarity">
    <text evidence="6">Belongs to the CFAP53 family.</text>
</comment>
<dbReference type="PANTHER" id="PTHR31183">
    <property type="entry name" value="TRICHOPLEIN KERATIN FILAMENT-BINDING PROTEIN FAMILY MEMBER"/>
    <property type="match status" value="1"/>
</dbReference>
<dbReference type="GO" id="GO:0005930">
    <property type="term" value="C:axoneme"/>
    <property type="evidence" value="ECO:0007669"/>
    <property type="project" value="UniProtKB-ARBA"/>
</dbReference>
<evidence type="ECO:0000256" key="6">
    <source>
        <dbReference type="ARBA" id="ARBA00033747"/>
    </source>
</evidence>
<dbReference type="GeneID" id="103107204"/>
<dbReference type="RefSeq" id="XP_007516018.1">
    <property type="nucleotide sequence ID" value="XM_007515956.3"/>
</dbReference>
<feature type="coiled-coil region" evidence="8">
    <location>
        <begin position="91"/>
        <end position="147"/>
    </location>
</feature>
<reference evidence="11" key="1">
    <citation type="submission" date="2025-08" db="UniProtKB">
        <authorList>
            <consortium name="RefSeq"/>
        </authorList>
    </citation>
    <scope>IDENTIFICATION</scope>
</reference>
<keyword evidence="3 8" id="KW-0175">Coiled coil</keyword>
<dbReference type="InterPro" id="IPR043596">
    <property type="entry name" value="CFAP53/TCHP"/>
</dbReference>
<proteinExistence type="inferred from homology"/>
<dbReference type="CTD" id="220136"/>
<dbReference type="OrthoDB" id="75950at2759"/>
<feature type="domain" description="Trichohyalin-plectin-homology" evidence="9">
    <location>
        <begin position="158"/>
        <end position="479"/>
    </location>
</feature>
<evidence type="ECO:0000256" key="7">
    <source>
        <dbReference type="ARBA" id="ARBA00033773"/>
    </source>
</evidence>